<evidence type="ECO:0000259" key="3">
    <source>
        <dbReference type="PROSITE" id="PS50110"/>
    </source>
</evidence>
<dbReference type="SMART" id="SM00448">
    <property type="entry name" value="REC"/>
    <property type="match status" value="1"/>
</dbReference>
<dbReference type="PANTHER" id="PTHR44591:SF3">
    <property type="entry name" value="RESPONSE REGULATORY DOMAIN-CONTAINING PROTEIN"/>
    <property type="match status" value="1"/>
</dbReference>
<dbReference type="Gene3D" id="3.40.50.2300">
    <property type="match status" value="1"/>
</dbReference>
<sequence length="118" mass="12442">MCHVLIIEDEPMVAMLIEDTLSDAGALSVAIAATQEDAIDAARHRRPDFITSDVSLLEGHGPAAVQAIFEVCGEIPVLFITATPDDCRPCAPPGMVLAKPFTGQAVAHAFRTMTAAAR</sequence>
<dbReference type="OrthoDB" id="7509750at2"/>
<keyword evidence="5" id="KW-1185">Reference proteome</keyword>
<evidence type="ECO:0000313" key="5">
    <source>
        <dbReference type="Proteomes" id="UP000199586"/>
    </source>
</evidence>
<feature type="modified residue" description="4-aspartylphosphate" evidence="2">
    <location>
        <position position="53"/>
    </location>
</feature>
<feature type="domain" description="Response regulatory" evidence="3">
    <location>
        <begin position="3"/>
        <end position="114"/>
    </location>
</feature>
<evidence type="ECO:0000256" key="1">
    <source>
        <dbReference type="ARBA" id="ARBA00022553"/>
    </source>
</evidence>
<dbReference type="InterPro" id="IPR001789">
    <property type="entry name" value="Sig_transdc_resp-reg_receiver"/>
</dbReference>
<evidence type="ECO:0000256" key="2">
    <source>
        <dbReference type="PROSITE-ProRule" id="PRU00169"/>
    </source>
</evidence>
<dbReference type="InterPro" id="IPR011006">
    <property type="entry name" value="CheY-like_superfamily"/>
</dbReference>
<dbReference type="Proteomes" id="UP000199586">
    <property type="component" value="Unassembled WGS sequence"/>
</dbReference>
<reference evidence="4 5" key="1">
    <citation type="submission" date="2016-10" db="EMBL/GenBank/DDBJ databases">
        <authorList>
            <person name="de Groot N.N."/>
        </authorList>
    </citation>
    <scope>NUCLEOTIDE SEQUENCE [LARGE SCALE GENOMIC DNA]</scope>
    <source>
        <strain evidence="4 5">CGMCC 1.9113</strain>
    </source>
</reference>
<gene>
    <name evidence="4" type="ORF">SAMN04488241_10967</name>
</gene>
<dbReference type="AlphaFoldDB" id="A0A1I5TUK5"/>
<dbReference type="SUPFAM" id="SSF52172">
    <property type="entry name" value="CheY-like"/>
    <property type="match status" value="1"/>
</dbReference>
<name>A0A1I5TUK5_9SPHN</name>
<dbReference type="InterPro" id="IPR050595">
    <property type="entry name" value="Bact_response_regulator"/>
</dbReference>
<protein>
    <submittedName>
        <fullName evidence="4">Response regulator receiver domain-containing protein</fullName>
    </submittedName>
</protein>
<dbReference type="GO" id="GO:0000160">
    <property type="term" value="P:phosphorelay signal transduction system"/>
    <property type="evidence" value="ECO:0007669"/>
    <property type="project" value="InterPro"/>
</dbReference>
<keyword evidence="1 2" id="KW-0597">Phosphoprotein</keyword>
<dbReference type="EMBL" id="FOXP01000009">
    <property type="protein sequence ID" value="SFP86729.1"/>
    <property type="molecule type" value="Genomic_DNA"/>
</dbReference>
<dbReference type="STRING" id="634430.SAMN04488241_10967"/>
<dbReference type="PANTHER" id="PTHR44591">
    <property type="entry name" value="STRESS RESPONSE REGULATOR PROTEIN 1"/>
    <property type="match status" value="1"/>
</dbReference>
<evidence type="ECO:0000313" key="4">
    <source>
        <dbReference type="EMBL" id="SFP86729.1"/>
    </source>
</evidence>
<accession>A0A1I5TUK5</accession>
<proteinExistence type="predicted"/>
<dbReference type="PROSITE" id="PS50110">
    <property type="entry name" value="RESPONSE_REGULATORY"/>
    <property type="match status" value="1"/>
</dbReference>
<organism evidence="4 5">
    <name type="scientific">Sphingomonas rubra</name>
    <dbReference type="NCBI Taxonomy" id="634430"/>
    <lineage>
        <taxon>Bacteria</taxon>
        <taxon>Pseudomonadati</taxon>
        <taxon>Pseudomonadota</taxon>
        <taxon>Alphaproteobacteria</taxon>
        <taxon>Sphingomonadales</taxon>
        <taxon>Sphingomonadaceae</taxon>
        <taxon>Sphingomonas</taxon>
    </lineage>
</organism>
<dbReference type="Pfam" id="PF00072">
    <property type="entry name" value="Response_reg"/>
    <property type="match status" value="1"/>
</dbReference>